<keyword evidence="2" id="KW-1185">Reference proteome</keyword>
<dbReference type="InterPro" id="IPR027417">
    <property type="entry name" value="P-loop_NTPase"/>
</dbReference>
<dbReference type="RefSeq" id="WP_344680631.1">
    <property type="nucleotide sequence ID" value="NZ_BAAAUX010000014.1"/>
</dbReference>
<evidence type="ECO:0000313" key="2">
    <source>
        <dbReference type="Proteomes" id="UP001500979"/>
    </source>
</evidence>
<comment type="caution">
    <text evidence="1">The sequence shown here is derived from an EMBL/GenBank/DDBJ whole genome shotgun (WGS) entry which is preliminary data.</text>
</comment>
<evidence type="ECO:0000313" key="1">
    <source>
        <dbReference type="EMBL" id="GAA2795580.1"/>
    </source>
</evidence>
<sequence>MAEPGNRFDGTARFVVQAGAIHGDVHVHEPARSVPVPFHVPPPSHHYTNNERQLQEITDAVRARSAGPAFVVLQGPPGGGKSDTVYQWLAEHGEDYPDGQFYVSLAGDGAGAETAALRQFLVAVGYRPEELPEHPHALSGWFRSWSEGKRVAVVIDDALTPAQVRALQPGRGPSVVLVTEAGRLSGLRAAVDAEFVELDPMSEESARLLLGRILGPKDDRLDREPERTGELVGLCEGHTLVLSVVGALLAEYRQWPVARLVRKLSDEARQLRTLSELEPKVRAGLNTAVDRLDDEARQCYLAFGQHPGPGDVGPDALVAVLGEDEDDVEDALGRLLSARLIRKSGDRYLAFRQVRAHARGLGGGERFREGFEDFYLHHAIAAGHAVMPGRGWLEEFWPDLRIAPMPREEAENWLDAERGTLRALAERFHSEGREEICQLAVALWSLHEPRKHIGDMDEVNEWAAEVARSRGLLQVEGLALVQRGFAFRHRGEWDKAVEVFRRAREIAAPGSELAATAVESLGLALREDGRHADALSLLRENLAMAESFGKARRLALARMHLGSVAPVDEAVELETAAMRAFAPVDSDRANELKARTWRGKRLTERGDFDAAATDLQLALEGMRELDRHVDVAIALDALGDLALATGAPEQAGQCFTGGIAICRSRGFNELGERMRAKLPRSGQ</sequence>
<organism evidence="1 2">
    <name type="scientific">Saccharopolyspora taberi</name>
    <dbReference type="NCBI Taxonomy" id="60895"/>
    <lineage>
        <taxon>Bacteria</taxon>
        <taxon>Bacillati</taxon>
        <taxon>Actinomycetota</taxon>
        <taxon>Actinomycetes</taxon>
        <taxon>Pseudonocardiales</taxon>
        <taxon>Pseudonocardiaceae</taxon>
        <taxon>Saccharopolyspora</taxon>
    </lineage>
</organism>
<dbReference type="Proteomes" id="UP001500979">
    <property type="component" value="Unassembled WGS sequence"/>
</dbReference>
<gene>
    <name evidence="1" type="ORF">GCM10010470_33270</name>
</gene>
<dbReference type="PANTHER" id="PTHR22845">
    <property type="entry name" value="APOPTOTIC PROTEASE-ACTIVATING FACTOR 1"/>
    <property type="match status" value="1"/>
</dbReference>
<protein>
    <submittedName>
        <fullName evidence="1">Tetratricopeptide repeat protein</fullName>
    </submittedName>
</protein>
<proteinExistence type="predicted"/>
<dbReference type="EMBL" id="BAAAUX010000014">
    <property type="protein sequence ID" value="GAA2795580.1"/>
    <property type="molecule type" value="Genomic_DNA"/>
</dbReference>
<dbReference type="SUPFAM" id="SSF52540">
    <property type="entry name" value="P-loop containing nucleoside triphosphate hydrolases"/>
    <property type="match status" value="1"/>
</dbReference>
<name>A0ABN3VDU6_9PSEU</name>
<dbReference type="PANTHER" id="PTHR22845:SF5">
    <property type="entry name" value="APOPTOTIC PROTEASE-ACTIVATING FACTOR 1"/>
    <property type="match status" value="1"/>
</dbReference>
<reference evidence="1 2" key="1">
    <citation type="journal article" date="2019" name="Int. J. Syst. Evol. Microbiol.">
        <title>The Global Catalogue of Microorganisms (GCM) 10K type strain sequencing project: providing services to taxonomists for standard genome sequencing and annotation.</title>
        <authorList>
            <consortium name="The Broad Institute Genomics Platform"/>
            <consortium name="The Broad Institute Genome Sequencing Center for Infectious Disease"/>
            <person name="Wu L."/>
            <person name="Ma J."/>
        </authorList>
    </citation>
    <scope>NUCLEOTIDE SEQUENCE [LARGE SCALE GENOMIC DNA]</scope>
    <source>
        <strain evidence="1 2">JCM 9383</strain>
    </source>
</reference>
<dbReference type="Gene3D" id="3.40.50.300">
    <property type="entry name" value="P-loop containing nucleotide triphosphate hydrolases"/>
    <property type="match status" value="1"/>
</dbReference>
<dbReference type="SUPFAM" id="SSF48452">
    <property type="entry name" value="TPR-like"/>
    <property type="match status" value="1"/>
</dbReference>
<accession>A0ABN3VDU6</accession>
<dbReference type="InterPro" id="IPR011990">
    <property type="entry name" value="TPR-like_helical_dom_sf"/>
</dbReference>
<dbReference type="Gene3D" id="1.25.40.10">
    <property type="entry name" value="Tetratricopeptide repeat domain"/>
    <property type="match status" value="2"/>
</dbReference>
<dbReference type="Pfam" id="PF13424">
    <property type="entry name" value="TPR_12"/>
    <property type="match status" value="1"/>
</dbReference>